<evidence type="ECO:0000313" key="12">
    <source>
        <dbReference type="Proteomes" id="UP000034213"/>
    </source>
</evidence>
<evidence type="ECO:0000256" key="5">
    <source>
        <dbReference type="ARBA" id="ARBA00022840"/>
    </source>
</evidence>
<evidence type="ECO:0000256" key="2">
    <source>
        <dbReference type="ARBA" id="ARBA00009897"/>
    </source>
</evidence>
<dbReference type="InterPro" id="IPR014746">
    <property type="entry name" value="Gln_synth/guanido_kin_cat_dom"/>
</dbReference>
<evidence type="ECO:0000256" key="9">
    <source>
        <dbReference type="RuleBase" id="RU004356"/>
    </source>
</evidence>
<dbReference type="SUPFAM" id="SSF55931">
    <property type="entry name" value="Glutamine synthetase/guanido kinase"/>
    <property type="match status" value="1"/>
</dbReference>
<comment type="catalytic activity">
    <reaction evidence="9">
        <text>L-glutamate + NH4(+) + ATP = L-glutamine + ADP + phosphate + H(+)</text>
        <dbReference type="Rhea" id="RHEA:16169"/>
        <dbReference type="ChEBI" id="CHEBI:15378"/>
        <dbReference type="ChEBI" id="CHEBI:28938"/>
        <dbReference type="ChEBI" id="CHEBI:29985"/>
        <dbReference type="ChEBI" id="CHEBI:30616"/>
        <dbReference type="ChEBI" id="CHEBI:43474"/>
        <dbReference type="ChEBI" id="CHEBI:58359"/>
        <dbReference type="ChEBI" id="CHEBI:456216"/>
        <dbReference type="EC" id="6.3.1.2"/>
    </reaction>
</comment>
<comment type="caution">
    <text evidence="11">The sequence shown here is derived from an EMBL/GenBank/DDBJ whole genome shotgun (WGS) entry which is preliminary data.</text>
</comment>
<dbReference type="InterPro" id="IPR036651">
    <property type="entry name" value="Gln_synt_N_sf"/>
</dbReference>
<dbReference type="SMART" id="SM01230">
    <property type="entry name" value="Gln-synt_C"/>
    <property type="match status" value="1"/>
</dbReference>
<sequence>MSNNDNSYLRNFLEIPYDKLEILNLEAKKRRLKHLPESNYRNYYLEYLKKETKLKAVIVGFCDLEGRFHMLDYDKKFFLSNFQNLTFDGSSIRGFSRLAESDLRLKIDWPAFWWLPSDVFGAGKILIMSKILAQDLKPYLLDTRTLLIAYLEQLKKQFGYTVNVANEVEGFLLSGQNVEKNYNEREGFKIADQGGYYHSLPQDLLKIFIDRTAEAQRAMAFENEKDHPEVAPSQFELNYSYTEADIAADQILIYKLTARQIAKSMGLTATFLPKPIAGINGSGMHTNLSISKGGKNLFYSESGKAKLSKLAWQFIEKVLHNTNDICLIMNSSVNSYRRLDPNFEAPNEIKVSKTDRGSMIRIPLFDQRSARIEFRSVAPDANPYLTIYSLIKTGLEGPMPKNQNRSKRTRVKFLPGNIQTAIQQFRQSKFTSTFLPSELKKNYLNLKQTVANRSPVDLGTQVKNNEVIYHHEVYNQLLWNQF</sequence>
<dbReference type="PATRIC" id="fig|1618369.3.peg.656"/>
<gene>
    <name evidence="11" type="ORF">UV54_C0051G0005</name>
</gene>
<evidence type="ECO:0000256" key="8">
    <source>
        <dbReference type="RuleBase" id="RU000384"/>
    </source>
</evidence>
<keyword evidence="6" id="KW-0460">Magnesium</keyword>
<dbReference type="SUPFAM" id="SSF54368">
    <property type="entry name" value="Glutamine synthetase, N-terminal domain"/>
    <property type="match status" value="1"/>
</dbReference>
<dbReference type="GO" id="GO:0004356">
    <property type="term" value="F:glutamine synthetase activity"/>
    <property type="evidence" value="ECO:0007669"/>
    <property type="project" value="UniProtKB-EC"/>
</dbReference>
<feature type="domain" description="GS catalytic" evidence="10">
    <location>
        <begin position="143"/>
        <end position="482"/>
    </location>
</feature>
<dbReference type="Gene3D" id="3.10.20.70">
    <property type="entry name" value="Glutamine synthetase, N-terminal domain"/>
    <property type="match status" value="1"/>
</dbReference>
<dbReference type="GO" id="GO:0006542">
    <property type="term" value="P:glutamine biosynthetic process"/>
    <property type="evidence" value="ECO:0007669"/>
    <property type="project" value="InterPro"/>
</dbReference>
<dbReference type="Pfam" id="PF03951">
    <property type="entry name" value="Gln-synt_N"/>
    <property type="match status" value="1"/>
</dbReference>
<dbReference type="STRING" id="1618369.UV54_C0051G0005"/>
<dbReference type="PANTHER" id="PTHR43785:SF12">
    <property type="entry name" value="TYPE-1 GLUTAMINE SYNTHETASE 2"/>
    <property type="match status" value="1"/>
</dbReference>
<evidence type="ECO:0000256" key="6">
    <source>
        <dbReference type="ARBA" id="ARBA00022842"/>
    </source>
</evidence>
<evidence type="ECO:0000313" key="11">
    <source>
        <dbReference type="EMBL" id="KKS78777.1"/>
    </source>
</evidence>
<name>A0A0G1BZN9_9BACT</name>
<dbReference type="PANTHER" id="PTHR43785">
    <property type="entry name" value="GAMMA-GLUTAMYLPUTRESCINE SYNTHETASE"/>
    <property type="match status" value="1"/>
</dbReference>
<dbReference type="Proteomes" id="UP000034213">
    <property type="component" value="Unassembled WGS sequence"/>
</dbReference>
<dbReference type="InterPro" id="IPR008146">
    <property type="entry name" value="Gln_synth_cat_dom"/>
</dbReference>
<dbReference type="PROSITE" id="PS00181">
    <property type="entry name" value="GLNA_ATP"/>
    <property type="match status" value="1"/>
</dbReference>
<evidence type="ECO:0000256" key="1">
    <source>
        <dbReference type="ARBA" id="ARBA00001946"/>
    </source>
</evidence>
<dbReference type="PROSITE" id="PS00180">
    <property type="entry name" value="GLNA_1"/>
    <property type="match status" value="1"/>
</dbReference>
<keyword evidence="5 9" id="KW-0067">ATP-binding</keyword>
<organism evidence="11 12">
    <name type="scientific">Candidatus Beckwithbacteria bacterium GW2011_GWA2_43_10</name>
    <dbReference type="NCBI Taxonomy" id="1618369"/>
    <lineage>
        <taxon>Bacteria</taxon>
        <taxon>Candidatus Beckwithiibacteriota</taxon>
    </lineage>
</organism>
<comment type="similarity">
    <text evidence="2 7 8">Belongs to the glutamine synthetase family.</text>
</comment>
<evidence type="ECO:0000259" key="10">
    <source>
        <dbReference type="PROSITE" id="PS51987"/>
    </source>
</evidence>
<accession>A0A0G1BZN9</accession>
<proteinExistence type="inferred from homology"/>
<reference evidence="11 12" key="1">
    <citation type="journal article" date="2015" name="Nature">
        <title>rRNA introns, odd ribosomes, and small enigmatic genomes across a large radiation of phyla.</title>
        <authorList>
            <person name="Brown C.T."/>
            <person name="Hug L.A."/>
            <person name="Thomas B.C."/>
            <person name="Sharon I."/>
            <person name="Castelle C.J."/>
            <person name="Singh A."/>
            <person name="Wilkins M.J."/>
            <person name="Williams K.H."/>
            <person name="Banfield J.F."/>
        </authorList>
    </citation>
    <scope>NUCLEOTIDE SEQUENCE [LARGE SCALE GENOMIC DNA]</scope>
</reference>
<evidence type="ECO:0000256" key="3">
    <source>
        <dbReference type="ARBA" id="ARBA00022598"/>
    </source>
</evidence>
<protein>
    <recommendedName>
        <fullName evidence="9">Glutamine synthetase</fullName>
        <ecNumber evidence="9">6.3.1.2</ecNumber>
    </recommendedName>
</protein>
<dbReference type="InterPro" id="IPR027302">
    <property type="entry name" value="Gln_synth_N_conserv_site"/>
</dbReference>
<dbReference type="GO" id="GO:0005524">
    <property type="term" value="F:ATP binding"/>
    <property type="evidence" value="ECO:0007669"/>
    <property type="project" value="UniProtKB-KW"/>
</dbReference>
<dbReference type="Gene3D" id="3.30.590.10">
    <property type="entry name" value="Glutamine synthetase/guanido kinase, catalytic domain"/>
    <property type="match status" value="1"/>
</dbReference>
<keyword evidence="3 9" id="KW-0436">Ligase</keyword>
<dbReference type="InterPro" id="IPR027303">
    <property type="entry name" value="Gln_synth_gly_rich_site"/>
</dbReference>
<dbReference type="EC" id="6.3.1.2" evidence="9"/>
<evidence type="ECO:0000256" key="7">
    <source>
        <dbReference type="PROSITE-ProRule" id="PRU01331"/>
    </source>
</evidence>
<dbReference type="InterPro" id="IPR008147">
    <property type="entry name" value="Gln_synt_N"/>
</dbReference>
<keyword evidence="4 9" id="KW-0547">Nucleotide-binding</keyword>
<comment type="cofactor">
    <cofactor evidence="1">
        <name>Mg(2+)</name>
        <dbReference type="ChEBI" id="CHEBI:18420"/>
    </cofactor>
</comment>
<dbReference type="Pfam" id="PF00120">
    <property type="entry name" value="Gln-synt_C"/>
    <property type="match status" value="1"/>
</dbReference>
<dbReference type="PROSITE" id="PS51987">
    <property type="entry name" value="GS_CATALYTIC"/>
    <property type="match status" value="1"/>
</dbReference>
<evidence type="ECO:0000256" key="4">
    <source>
        <dbReference type="ARBA" id="ARBA00022741"/>
    </source>
</evidence>
<dbReference type="AlphaFoldDB" id="A0A0G1BZN9"/>
<dbReference type="EMBL" id="LCEW01000051">
    <property type="protein sequence ID" value="KKS78777.1"/>
    <property type="molecule type" value="Genomic_DNA"/>
</dbReference>